<evidence type="ECO:0000259" key="5">
    <source>
        <dbReference type="Pfam" id="PF02055"/>
    </source>
</evidence>
<dbReference type="GO" id="GO:0016020">
    <property type="term" value="C:membrane"/>
    <property type="evidence" value="ECO:0007669"/>
    <property type="project" value="GOC"/>
</dbReference>
<dbReference type="InParanoid" id="B8CG66"/>
<dbReference type="RefSeq" id="XP_002295215.1">
    <property type="nucleotide sequence ID" value="XM_002295179.1"/>
</dbReference>
<dbReference type="GO" id="GO:0006680">
    <property type="term" value="P:glucosylceramide catabolic process"/>
    <property type="evidence" value="ECO:0000318"/>
    <property type="project" value="GO_Central"/>
</dbReference>
<feature type="region of interest" description="Disordered" evidence="4">
    <location>
        <begin position="1"/>
        <end position="58"/>
    </location>
</feature>
<evidence type="ECO:0000256" key="1">
    <source>
        <dbReference type="ARBA" id="ARBA00005382"/>
    </source>
</evidence>
<keyword evidence="3 6" id="KW-0378">Hydrolase</keyword>
<dbReference type="AlphaFoldDB" id="B8CG66"/>
<dbReference type="KEGG" id="tps:THAPSDRAFT_264891"/>
<dbReference type="InterPro" id="IPR001139">
    <property type="entry name" value="Glyco_hydro_30"/>
</dbReference>
<sequence>MLSPFPPSLKMNHTPIKMKTSGYQAIPEEAEGEQPMELSRQESSNNSSGSDDGDGSNAKRNMLMVALSLFLLCVAYSAGRSSSTSGGIGGGISNGKGKLSILPQDVNIQNEIPSRLCEVYYDPHQASRDVTVIQTSRAEPSRSPILGFGGAFTEAAALNYMSLNEEGREMVMQLLFGREGLGYSLGRTHINSCDFCIKSYSFDDTPDDFSLSSFDTLVSHDLNVGMVDMMLLATKTYTESHPKEIEQHHTMRIIASPWSPPSWMKAPTESDVKGADGVGEDSKYAKAWALFFSKFIDAYANHGIDFFGVTVQNEPEFPAPWDACAFDAKSQRDFIANHLGPRLAKSNPNTKLLIFDHNKDHMVDWARALLEEDNPAAKYIDGTAFHWYAGMPNMHRMVSELDTMKVDKSHILLGSEACHCPTTGYAGGDLDIAWARAMRNAHTVLADMASGSNGFIEWNLILDSIGGPNHLGNMCDSPLLALNAEGVSAKYLDVGIVVQPMYYYMGHITRFVRPGSRAIHALVDSSIGSPEARTFRPKGQTVAGGGINDLARIGIEVTLWPCEGSTRQEWTYNSDNQLQVFGHDWLGVPTTSCLAEKSDKDMGGLMLTTCNVTESKAGLYDVIPVDDKSDRVNIVMKKSKVDAKKSCLVVQPLRNNGGAYGPRGGGQINVGDCSHSWAEWTFDTTTGEISSMAFEEVGGEVCVTTGWPFLQVGAFDTSSTGDKANAVVVLNEAGEAANFILRNDGVEIMSSSIPPHSIQTISFN</sequence>
<dbReference type="PROSITE" id="PS50231">
    <property type="entry name" value="RICIN_B_LECTIN"/>
    <property type="match status" value="1"/>
</dbReference>
<dbReference type="GO" id="GO:0004348">
    <property type="term" value="F:glucosylceramidase activity"/>
    <property type="evidence" value="ECO:0000318"/>
    <property type="project" value="GO_Central"/>
</dbReference>
<dbReference type="PANTHER" id="PTHR11069:SF23">
    <property type="entry name" value="LYSOSOMAL ACID GLUCOSYLCERAMIDASE"/>
    <property type="match status" value="1"/>
</dbReference>
<reference evidence="6 7" key="1">
    <citation type="journal article" date="2004" name="Science">
        <title>The genome of the diatom Thalassiosira pseudonana: ecology, evolution, and metabolism.</title>
        <authorList>
            <person name="Armbrust E.V."/>
            <person name="Berges J.A."/>
            <person name="Bowler C."/>
            <person name="Green B.R."/>
            <person name="Martinez D."/>
            <person name="Putnam N.H."/>
            <person name="Zhou S."/>
            <person name="Allen A.E."/>
            <person name="Apt K.E."/>
            <person name="Bechner M."/>
            <person name="Brzezinski M.A."/>
            <person name="Chaal B.K."/>
            <person name="Chiovitti A."/>
            <person name="Davis A.K."/>
            <person name="Demarest M.S."/>
            <person name="Detter J.C."/>
            <person name="Glavina T."/>
            <person name="Goodstein D."/>
            <person name="Hadi M.Z."/>
            <person name="Hellsten U."/>
            <person name="Hildebrand M."/>
            <person name="Jenkins B.D."/>
            <person name="Jurka J."/>
            <person name="Kapitonov V.V."/>
            <person name="Kroger N."/>
            <person name="Lau W.W."/>
            <person name="Lane T.W."/>
            <person name="Larimer F.W."/>
            <person name="Lippmeier J.C."/>
            <person name="Lucas S."/>
            <person name="Medina M."/>
            <person name="Montsant A."/>
            <person name="Obornik M."/>
            <person name="Parker M.S."/>
            <person name="Palenik B."/>
            <person name="Pazour G.J."/>
            <person name="Richardson P.M."/>
            <person name="Rynearson T.A."/>
            <person name="Saito M.A."/>
            <person name="Schwartz D.C."/>
            <person name="Thamatrakoln K."/>
            <person name="Valentin K."/>
            <person name="Vardi A."/>
            <person name="Wilkerson F.P."/>
            <person name="Rokhsar D.S."/>
        </authorList>
    </citation>
    <scope>NUCLEOTIDE SEQUENCE [LARGE SCALE GENOMIC DNA]</scope>
    <source>
        <strain evidence="6 7">CCMP1335</strain>
    </source>
</reference>
<dbReference type="HOGENOM" id="CLU_014379_0_1_1"/>
<dbReference type="SUPFAM" id="SSF51445">
    <property type="entry name" value="(Trans)glycosidases"/>
    <property type="match status" value="1"/>
</dbReference>
<dbReference type="InterPro" id="IPR017853">
    <property type="entry name" value="GH"/>
</dbReference>
<dbReference type="STRING" id="35128.B8CG66"/>
<evidence type="ECO:0000313" key="7">
    <source>
        <dbReference type="Proteomes" id="UP000001449"/>
    </source>
</evidence>
<dbReference type="InterPro" id="IPR035992">
    <property type="entry name" value="Ricin_B-like_lectins"/>
</dbReference>
<dbReference type="FunFam" id="3.20.20.80:FF:000126">
    <property type="entry name" value="Glucosylceramidase"/>
    <property type="match status" value="1"/>
</dbReference>
<feature type="non-terminal residue" evidence="6">
    <location>
        <position position="1"/>
    </location>
</feature>
<dbReference type="Gene3D" id="2.80.10.50">
    <property type="match status" value="1"/>
</dbReference>
<proteinExistence type="inferred from homology"/>
<evidence type="ECO:0000256" key="2">
    <source>
        <dbReference type="ARBA" id="ARBA00022729"/>
    </source>
</evidence>
<dbReference type="PaxDb" id="35128-Thaps264891"/>
<dbReference type="PANTHER" id="PTHR11069">
    <property type="entry name" value="GLUCOSYLCERAMIDASE"/>
    <property type="match status" value="1"/>
</dbReference>
<evidence type="ECO:0000313" key="6">
    <source>
        <dbReference type="EMBL" id="EED87519.1"/>
    </source>
</evidence>
<evidence type="ECO:0000256" key="4">
    <source>
        <dbReference type="SAM" id="MobiDB-lite"/>
    </source>
</evidence>
<dbReference type="OMA" id="VTNTPFC"/>
<gene>
    <name evidence="6" type="ORF">THAPSDRAFT_264891</name>
</gene>
<dbReference type="GeneID" id="7448863"/>
<reference evidence="6 7" key="2">
    <citation type="journal article" date="2008" name="Nature">
        <title>The Phaeodactylum genome reveals the evolutionary history of diatom genomes.</title>
        <authorList>
            <person name="Bowler C."/>
            <person name="Allen A.E."/>
            <person name="Badger J.H."/>
            <person name="Grimwood J."/>
            <person name="Jabbari K."/>
            <person name="Kuo A."/>
            <person name="Maheswari U."/>
            <person name="Martens C."/>
            <person name="Maumus F."/>
            <person name="Otillar R.P."/>
            <person name="Rayko E."/>
            <person name="Salamov A."/>
            <person name="Vandepoele K."/>
            <person name="Beszteri B."/>
            <person name="Gruber A."/>
            <person name="Heijde M."/>
            <person name="Katinka M."/>
            <person name="Mock T."/>
            <person name="Valentin K."/>
            <person name="Verret F."/>
            <person name="Berges J.A."/>
            <person name="Brownlee C."/>
            <person name="Cadoret J.P."/>
            <person name="Chiovitti A."/>
            <person name="Choi C.J."/>
            <person name="Coesel S."/>
            <person name="De Martino A."/>
            <person name="Detter J.C."/>
            <person name="Durkin C."/>
            <person name="Falciatore A."/>
            <person name="Fournet J."/>
            <person name="Haruta M."/>
            <person name="Huysman M.J."/>
            <person name="Jenkins B.D."/>
            <person name="Jiroutova K."/>
            <person name="Jorgensen R.E."/>
            <person name="Joubert Y."/>
            <person name="Kaplan A."/>
            <person name="Kroger N."/>
            <person name="Kroth P.G."/>
            <person name="La Roche J."/>
            <person name="Lindquist E."/>
            <person name="Lommer M."/>
            <person name="Martin-Jezequel V."/>
            <person name="Lopez P.J."/>
            <person name="Lucas S."/>
            <person name="Mangogna M."/>
            <person name="McGinnis K."/>
            <person name="Medlin L.K."/>
            <person name="Montsant A."/>
            <person name="Oudot-Le Secq M.P."/>
            <person name="Napoli C."/>
            <person name="Obornik M."/>
            <person name="Parker M.S."/>
            <person name="Petit J.L."/>
            <person name="Porcel B.M."/>
            <person name="Poulsen N."/>
            <person name="Robison M."/>
            <person name="Rychlewski L."/>
            <person name="Rynearson T.A."/>
            <person name="Schmutz J."/>
            <person name="Shapiro H."/>
            <person name="Siaut M."/>
            <person name="Stanley M."/>
            <person name="Sussman M.R."/>
            <person name="Taylor A.R."/>
            <person name="Vardi A."/>
            <person name="von Dassow P."/>
            <person name="Vyverman W."/>
            <person name="Willis A."/>
            <person name="Wyrwicz L.S."/>
            <person name="Rokhsar D.S."/>
            <person name="Weissenbach J."/>
            <person name="Armbrust E.V."/>
            <person name="Green B.R."/>
            <person name="Van de Peer Y."/>
            <person name="Grigoriev I.V."/>
        </authorList>
    </citation>
    <scope>NUCLEOTIDE SEQUENCE [LARGE SCALE GENOMIC DNA]</scope>
    <source>
        <strain evidence="6 7">CCMP1335</strain>
    </source>
</reference>
<accession>B8CG66</accession>
<dbReference type="InterPro" id="IPR033453">
    <property type="entry name" value="Glyco_hydro_30_TIM-barrel"/>
</dbReference>
<name>B8CG66_THAPS</name>
<dbReference type="Pfam" id="PF02055">
    <property type="entry name" value="Glyco_hydro_30"/>
    <property type="match status" value="1"/>
</dbReference>
<organism evidence="6 7">
    <name type="scientific">Thalassiosira pseudonana</name>
    <name type="common">Marine diatom</name>
    <name type="synonym">Cyclotella nana</name>
    <dbReference type="NCBI Taxonomy" id="35128"/>
    <lineage>
        <taxon>Eukaryota</taxon>
        <taxon>Sar</taxon>
        <taxon>Stramenopiles</taxon>
        <taxon>Ochrophyta</taxon>
        <taxon>Bacillariophyta</taxon>
        <taxon>Coscinodiscophyceae</taxon>
        <taxon>Thalassiosirophycidae</taxon>
        <taxon>Thalassiosirales</taxon>
        <taxon>Thalassiosiraceae</taxon>
        <taxon>Thalassiosira</taxon>
    </lineage>
</organism>
<keyword evidence="2" id="KW-0732">Signal</keyword>
<dbReference type="eggNOG" id="KOG2566">
    <property type="taxonomic scope" value="Eukaryota"/>
</dbReference>
<feature type="domain" description="Glycosyl hydrolase family 30 TIM-barrel" evidence="5">
    <location>
        <begin position="145"/>
        <end position="512"/>
    </location>
</feature>
<dbReference type="SUPFAM" id="SSF50370">
    <property type="entry name" value="Ricin B-like lectins"/>
    <property type="match status" value="1"/>
</dbReference>
<protein>
    <submittedName>
        <fullName evidence="6">Glucosylceramidase</fullName>
        <ecNumber evidence="6">3.2.1.45</ecNumber>
    </submittedName>
</protein>
<evidence type="ECO:0000256" key="3">
    <source>
        <dbReference type="ARBA" id="ARBA00022801"/>
    </source>
</evidence>
<dbReference type="EC" id="3.2.1.45" evidence="6"/>
<comment type="similarity">
    <text evidence="1">Belongs to the glycosyl hydrolase 30 family.</text>
</comment>
<keyword evidence="7" id="KW-1185">Reference proteome</keyword>
<dbReference type="Proteomes" id="UP000001449">
    <property type="component" value="Chromosome 23"/>
</dbReference>
<dbReference type="Gene3D" id="3.20.20.80">
    <property type="entry name" value="Glycosidases"/>
    <property type="match status" value="1"/>
</dbReference>
<dbReference type="EMBL" id="CM000654">
    <property type="protein sequence ID" value="EED87519.1"/>
    <property type="molecule type" value="Genomic_DNA"/>
</dbReference>
<dbReference type="PRINTS" id="PR00843">
    <property type="entry name" value="GLHYDRLASE30"/>
</dbReference>
<keyword evidence="6" id="KW-0326">Glycosidase</keyword>